<dbReference type="PANTHER" id="PTHR33258">
    <property type="entry name" value="TRANSPOSASE INSL FOR INSERTION SEQUENCE ELEMENT IS186A-RELATED"/>
    <property type="match status" value="1"/>
</dbReference>
<sequence>MIQRRADSVTETLTDNTVMSDLFGPIKNALAKVRFSDNIFQSLSMESFMLFGAIRQFTQSATLRDHIQQLWHCDPSASRVPLARSTWSDALSSRTRCIIVQQCVAHLVSAAREALPNKLAGVQGLGKRPVLAIDATYQKESSHFLRVLPKEGGSDNQKGHMLMTAYDIRHGIPVCVRTETASIGEMSVLKMMGEDKRDWTRIRNAIYVVDRAFIDGQYWEDRQTEVDASVITRMKATLNYTQKAIRPLSESACNENVINDYEIELQSGKLPWRLVEWRSPEGEFYQYLTNDFSLEPGVVAFLYYRRWDVEKYFDNFKHDLVNAKAWGKSACAIELQALLGLMTYVSTMLFLLRRKDDLAMPDGDMTQSKKHARKMALYLQREDIEHENEECDDDACDIESGEKNISDYIYPDAYRAFYTQLSRITRQIWRFLKYSFRHKSSQTLYERQLKPLLMKYL</sequence>
<accession>A0AAN1WLN2</accession>
<reference evidence="2 3" key="1">
    <citation type="journal article" date="2022" name="IScience">
        <title>An ultrasensitive nanofiber-based assay for enzymatic hydrolysis and deep-sea microbial degradation of cellulose.</title>
        <authorList>
            <person name="Tsudome M."/>
            <person name="Tachioka M."/>
            <person name="Miyazaki M."/>
            <person name="Uchimura K."/>
            <person name="Tsuda M."/>
            <person name="Takaki Y."/>
            <person name="Deguchi S."/>
        </authorList>
    </citation>
    <scope>NUCLEOTIDE SEQUENCE [LARGE SCALE GENOMIC DNA]</scope>
    <source>
        <strain evidence="2 3">GE09</strain>
    </source>
</reference>
<dbReference type="GO" id="GO:0003677">
    <property type="term" value="F:DNA binding"/>
    <property type="evidence" value="ECO:0007669"/>
    <property type="project" value="InterPro"/>
</dbReference>
<keyword evidence="3" id="KW-1185">Reference proteome</keyword>
<proteinExistence type="predicted"/>
<evidence type="ECO:0000313" key="2">
    <source>
        <dbReference type="EMBL" id="BCD99869.1"/>
    </source>
</evidence>
<evidence type="ECO:0000313" key="3">
    <source>
        <dbReference type="Proteomes" id="UP001320119"/>
    </source>
</evidence>
<dbReference type="InterPro" id="IPR012337">
    <property type="entry name" value="RNaseH-like_sf"/>
</dbReference>
<dbReference type="Proteomes" id="UP001320119">
    <property type="component" value="Chromosome"/>
</dbReference>
<evidence type="ECO:0000259" key="1">
    <source>
        <dbReference type="Pfam" id="PF01609"/>
    </source>
</evidence>
<gene>
    <name evidence="2" type="ORF">MARGE09_P4071</name>
</gene>
<dbReference type="KEGG" id="marq:MARGE09_P4071"/>
<dbReference type="PANTHER" id="PTHR33258:SF1">
    <property type="entry name" value="TRANSPOSASE INSL FOR INSERTION SEQUENCE ELEMENT IS186A-RELATED"/>
    <property type="match status" value="1"/>
</dbReference>
<organism evidence="2 3">
    <name type="scientific">Marinagarivorans cellulosilyticus</name>
    <dbReference type="NCBI Taxonomy" id="2721545"/>
    <lineage>
        <taxon>Bacteria</taxon>
        <taxon>Pseudomonadati</taxon>
        <taxon>Pseudomonadota</taxon>
        <taxon>Gammaproteobacteria</taxon>
        <taxon>Cellvibrionales</taxon>
        <taxon>Cellvibrionaceae</taxon>
        <taxon>Marinagarivorans</taxon>
    </lineage>
</organism>
<dbReference type="EMBL" id="AP023086">
    <property type="protein sequence ID" value="BCD99869.1"/>
    <property type="molecule type" value="Genomic_DNA"/>
</dbReference>
<dbReference type="AlphaFoldDB" id="A0AAN1WLN2"/>
<dbReference type="InterPro" id="IPR002559">
    <property type="entry name" value="Transposase_11"/>
</dbReference>
<feature type="domain" description="Transposase IS4-like" evidence="1">
    <location>
        <begin position="127"/>
        <end position="319"/>
    </location>
</feature>
<dbReference type="GO" id="GO:0006313">
    <property type="term" value="P:DNA transposition"/>
    <property type="evidence" value="ECO:0007669"/>
    <property type="project" value="InterPro"/>
</dbReference>
<protein>
    <recommendedName>
        <fullName evidence="1">Transposase IS4-like domain-containing protein</fullName>
    </recommendedName>
</protein>
<name>A0AAN1WLN2_9GAMM</name>
<dbReference type="GO" id="GO:0004803">
    <property type="term" value="F:transposase activity"/>
    <property type="evidence" value="ECO:0007669"/>
    <property type="project" value="InterPro"/>
</dbReference>
<dbReference type="SUPFAM" id="SSF53098">
    <property type="entry name" value="Ribonuclease H-like"/>
    <property type="match status" value="1"/>
</dbReference>
<dbReference type="Pfam" id="PF01609">
    <property type="entry name" value="DDE_Tnp_1"/>
    <property type="match status" value="1"/>
</dbReference>